<dbReference type="PANTHER" id="PTHR21139:SF42">
    <property type="entry name" value="TRIOSEPHOSPHATE ISOMERASE"/>
    <property type="match status" value="1"/>
</dbReference>
<proteinExistence type="predicted"/>
<protein>
    <recommendedName>
        <fullName evidence="3">Triosephosphate isomerase</fullName>
    </recommendedName>
</protein>
<dbReference type="GO" id="GO:0005829">
    <property type="term" value="C:cytosol"/>
    <property type="evidence" value="ECO:0007669"/>
    <property type="project" value="TreeGrafter"/>
</dbReference>
<dbReference type="AlphaFoldDB" id="A0A382AZF4"/>
<dbReference type="EMBL" id="UINC01027466">
    <property type="protein sequence ID" value="SVB06754.1"/>
    <property type="molecule type" value="Genomic_DNA"/>
</dbReference>
<dbReference type="GO" id="GO:0006096">
    <property type="term" value="P:glycolytic process"/>
    <property type="evidence" value="ECO:0007669"/>
    <property type="project" value="TreeGrafter"/>
</dbReference>
<dbReference type="NCBIfam" id="TIGR00419">
    <property type="entry name" value="tim"/>
    <property type="match status" value="1"/>
</dbReference>
<gene>
    <name evidence="2" type="ORF">METZ01_LOCUS159608</name>
</gene>
<feature type="non-terminal residue" evidence="2">
    <location>
        <position position="1"/>
    </location>
</feature>
<dbReference type="CDD" id="cd00311">
    <property type="entry name" value="TIM"/>
    <property type="match status" value="1"/>
</dbReference>
<evidence type="ECO:0000256" key="1">
    <source>
        <dbReference type="ARBA" id="ARBA00023235"/>
    </source>
</evidence>
<dbReference type="GO" id="GO:0019563">
    <property type="term" value="P:glycerol catabolic process"/>
    <property type="evidence" value="ECO:0007669"/>
    <property type="project" value="TreeGrafter"/>
</dbReference>
<reference evidence="2" key="1">
    <citation type="submission" date="2018-05" db="EMBL/GenBank/DDBJ databases">
        <authorList>
            <person name="Lanie J.A."/>
            <person name="Ng W.-L."/>
            <person name="Kazmierczak K.M."/>
            <person name="Andrzejewski T.M."/>
            <person name="Davidsen T.M."/>
            <person name="Wayne K.J."/>
            <person name="Tettelin H."/>
            <person name="Glass J.I."/>
            <person name="Rusch D."/>
            <person name="Podicherti R."/>
            <person name="Tsui H.-C.T."/>
            <person name="Winkler M.E."/>
        </authorList>
    </citation>
    <scope>NUCLEOTIDE SEQUENCE</scope>
</reference>
<dbReference type="GO" id="GO:0006094">
    <property type="term" value="P:gluconeogenesis"/>
    <property type="evidence" value="ECO:0007669"/>
    <property type="project" value="TreeGrafter"/>
</dbReference>
<dbReference type="InterPro" id="IPR013785">
    <property type="entry name" value="Aldolase_TIM"/>
</dbReference>
<dbReference type="PROSITE" id="PS00171">
    <property type="entry name" value="TIM_1"/>
    <property type="match status" value="1"/>
</dbReference>
<dbReference type="SUPFAM" id="SSF51351">
    <property type="entry name" value="Triosephosphate isomerase (TIM)"/>
    <property type="match status" value="1"/>
</dbReference>
<name>A0A382AZF4_9ZZZZ</name>
<organism evidence="2">
    <name type="scientific">marine metagenome</name>
    <dbReference type="NCBI Taxonomy" id="408172"/>
    <lineage>
        <taxon>unclassified sequences</taxon>
        <taxon>metagenomes</taxon>
        <taxon>ecological metagenomes</taxon>
    </lineage>
</organism>
<dbReference type="GO" id="GO:0046166">
    <property type="term" value="P:glyceraldehyde-3-phosphate biosynthetic process"/>
    <property type="evidence" value="ECO:0007669"/>
    <property type="project" value="TreeGrafter"/>
</dbReference>
<dbReference type="GO" id="GO:0004807">
    <property type="term" value="F:triose-phosphate isomerase activity"/>
    <property type="evidence" value="ECO:0007669"/>
    <property type="project" value="InterPro"/>
</dbReference>
<dbReference type="InterPro" id="IPR020861">
    <property type="entry name" value="Triosephosphate_isomerase_AS"/>
</dbReference>
<evidence type="ECO:0000313" key="2">
    <source>
        <dbReference type="EMBL" id="SVB06754.1"/>
    </source>
</evidence>
<dbReference type="PROSITE" id="PS51440">
    <property type="entry name" value="TIM_2"/>
    <property type="match status" value="1"/>
</dbReference>
<dbReference type="InterPro" id="IPR000652">
    <property type="entry name" value="Triosephosphate_isomerase"/>
</dbReference>
<dbReference type="InterPro" id="IPR035990">
    <property type="entry name" value="TIM_sf"/>
</dbReference>
<sequence>FSLGAQNCHWEDQGAFTGEISVGMLKDCGVSYVIVGHSERRHVFSETNDWINRKVKAIIAADLIPILCIGETFEQRKSGQTNQVLEEQLQDGLEMINSLEKLVVAYEPVWAIGTGITASVEQVSGALSLVRDILSIQFSDSNIDNSPIIYGGSVTPTNAEELISVPGVDGFLVGGASLNIESFTSIIKIVDKN</sequence>
<dbReference type="Pfam" id="PF00121">
    <property type="entry name" value="TIM"/>
    <property type="match status" value="1"/>
</dbReference>
<keyword evidence="1" id="KW-0413">Isomerase</keyword>
<dbReference type="PANTHER" id="PTHR21139">
    <property type="entry name" value="TRIOSEPHOSPHATE ISOMERASE"/>
    <property type="match status" value="1"/>
</dbReference>
<accession>A0A382AZF4</accession>
<evidence type="ECO:0008006" key="3">
    <source>
        <dbReference type="Google" id="ProtNLM"/>
    </source>
</evidence>
<dbReference type="Gene3D" id="3.20.20.70">
    <property type="entry name" value="Aldolase class I"/>
    <property type="match status" value="1"/>
</dbReference>